<gene>
    <name evidence="4" type="ORF">HPU229334_12020</name>
    <name evidence="3" type="ORF">HPU229336_06580</name>
    <name evidence="5" type="ORF">NCTC13156_01336</name>
</gene>
<feature type="region of interest" description="Disordered" evidence="1">
    <location>
        <begin position="22"/>
        <end position="51"/>
    </location>
</feature>
<dbReference type="InterPro" id="IPR031316">
    <property type="entry name" value="FlgM_C"/>
</dbReference>
<evidence type="ECO:0000313" key="4">
    <source>
        <dbReference type="EMBL" id="KPH54795.1"/>
    </source>
</evidence>
<evidence type="ECO:0000313" key="8">
    <source>
        <dbReference type="Proteomes" id="UP000255269"/>
    </source>
</evidence>
<dbReference type="InterPro" id="IPR035890">
    <property type="entry name" value="Anti-sigma-28_factor_FlgM_sf"/>
</dbReference>
<evidence type="ECO:0000313" key="3">
    <source>
        <dbReference type="EMBL" id="KPH49733.1"/>
    </source>
</evidence>
<sequence length="81" mass="8891">MISHLMSNSAFSSAINQANNKNTAQINGAKNEQVEEKQKNSQVKTNASSSRVEEIKNAIKNGTYQINLKGSAEKLAQELLR</sequence>
<evidence type="ECO:0000313" key="7">
    <source>
        <dbReference type="Proteomes" id="UP000037997"/>
    </source>
</evidence>
<dbReference type="EMBL" id="JNOC01000080">
    <property type="protein sequence ID" value="KPH54795.1"/>
    <property type="molecule type" value="Genomic_DNA"/>
</dbReference>
<dbReference type="EMBL" id="JNUR01000043">
    <property type="protein sequence ID" value="KPH49733.1"/>
    <property type="molecule type" value="Genomic_DNA"/>
</dbReference>
<reference evidence="6 7" key="1">
    <citation type="submission" date="2014-06" db="EMBL/GenBank/DDBJ databases">
        <title>Helicobacter pullorum isolates in fresh chicken meat - phenotypic and genotypic features.</title>
        <authorList>
            <person name="Borges V."/>
            <person name="Santos A."/>
            <person name="Correia C.B."/>
            <person name="Saraiva M."/>
            <person name="Menard A."/>
            <person name="Vieira L."/>
            <person name="Sampaio D.A."/>
            <person name="Gomes J.P."/>
            <person name="Oleastro M."/>
        </authorList>
    </citation>
    <scope>NUCLEOTIDE SEQUENCE [LARGE SCALE GENOMIC DNA]</scope>
    <source>
        <strain evidence="4 7">229334/12</strain>
        <strain evidence="3 6">229336/12</strain>
    </source>
</reference>
<dbReference type="AlphaFoldDB" id="A0A0N1MKW9"/>
<dbReference type="Proteomes" id="UP000255269">
    <property type="component" value="Unassembled WGS sequence"/>
</dbReference>
<evidence type="ECO:0000313" key="6">
    <source>
        <dbReference type="Proteomes" id="UP000037800"/>
    </source>
</evidence>
<reference evidence="5 8" key="2">
    <citation type="submission" date="2018-06" db="EMBL/GenBank/DDBJ databases">
        <authorList>
            <consortium name="Pathogen Informatics"/>
            <person name="Doyle S."/>
        </authorList>
    </citation>
    <scope>NUCLEOTIDE SEQUENCE [LARGE SCALE GENOMIC DNA]</scope>
    <source>
        <strain evidence="5 8">NCTC13156</strain>
    </source>
</reference>
<dbReference type="Proteomes" id="UP000037997">
    <property type="component" value="Unassembled WGS sequence"/>
</dbReference>
<dbReference type="Proteomes" id="UP000037800">
    <property type="component" value="Unassembled WGS sequence"/>
</dbReference>
<feature type="domain" description="Anti-sigma-28 factor FlgM C-terminal" evidence="2">
    <location>
        <begin position="33"/>
        <end position="76"/>
    </location>
</feature>
<proteinExistence type="predicted"/>
<dbReference type="EMBL" id="UGJF01000001">
    <property type="protein sequence ID" value="STQ88496.1"/>
    <property type="molecule type" value="Genomic_DNA"/>
</dbReference>
<dbReference type="OrthoDB" id="5325899at2"/>
<feature type="compositionally biased region" description="Polar residues" evidence="1">
    <location>
        <begin position="40"/>
        <end position="50"/>
    </location>
</feature>
<evidence type="ECO:0000259" key="2">
    <source>
        <dbReference type="Pfam" id="PF04316"/>
    </source>
</evidence>
<accession>A0A0N1MKW9</accession>
<dbReference type="PATRIC" id="fig|35818.10.peg.1334"/>
<evidence type="ECO:0000313" key="5">
    <source>
        <dbReference type="EMBL" id="STQ88496.1"/>
    </source>
</evidence>
<organism evidence="4 7">
    <name type="scientific">Helicobacter pullorum</name>
    <dbReference type="NCBI Taxonomy" id="35818"/>
    <lineage>
        <taxon>Bacteria</taxon>
        <taxon>Pseudomonadati</taxon>
        <taxon>Campylobacterota</taxon>
        <taxon>Epsilonproteobacteria</taxon>
        <taxon>Campylobacterales</taxon>
        <taxon>Helicobacteraceae</taxon>
        <taxon>Helicobacter</taxon>
    </lineage>
</organism>
<name>A0A0N1MKW9_9HELI</name>
<dbReference type="RefSeq" id="WP_005023428.1">
    <property type="nucleotide sequence ID" value="NZ_CABKNZ010000038.1"/>
</dbReference>
<dbReference type="SUPFAM" id="SSF101498">
    <property type="entry name" value="Anti-sigma factor FlgM"/>
    <property type="match status" value="1"/>
</dbReference>
<dbReference type="Pfam" id="PF04316">
    <property type="entry name" value="FlgM"/>
    <property type="match status" value="1"/>
</dbReference>
<evidence type="ECO:0000256" key="1">
    <source>
        <dbReference type="SAM" id="MobiDB-lite"/>
    </source>
</evidence>
<dbReference type="STRING" id="35818.HPU229336_06580"/>
<protein>
    <submittedName>
        <fullName evidence="5">Anti-sigma-28 factor, FlgM</fullName>
    </submittedName>
</protein>
<dbReference type="GeneID" id="93196031"/>